<dbReference type="GO" id="GO:0071897">
    <property type="term" value="P:DNA biosynthetic process"/>
    <property type="evidence" value="ECO:0007669"/>
    <property type="project" value="UniProtKB-KW"/>
</dbReference>
<dbReference type="InterPro" id="IPR001267">
    <property type="entry name" value="Thymidine_kinase"/>
</dbReference>
<dbReference type="Gene3D" id="3.30.60.20">
    <property type="match status" value="1"/>
</dbReference>
<comment type="catalytic activity">
    <reaction evidence="8 11">
        <text>thymidine + ATP = dTMP + ADP + H(+)</text>
        <dbReference type="Rhea" id="RHEA:19129"/>
        <dbReference type="ChEBI" id="CHEBI:15378"/>
        <dbReference type="ChEBI" id="CHEBI:17748"/>
        <dbReference type="ChEBI" id="CHEBI:30616"/>
        <dbReference type="ChEBI" id="CHEBI:63528"/>
        <dbReference type="ChEBI" id="CHEBI:456216"/>
        <dbReference type="EC" id="2.7.1.21"/>
    </reaction>
</comment>
<evidence type="ECO:0000256" key="7">
    <source>
        <dbReference type="ARBA" id="ARBA00022840"/>
    </source>
</evidence>
<keyword evidence="7 8" id="KW-0067">ATP-binding</keyword>
<comment type="caution">
    <text evidence="13">The sequence shown here is derived from an EMBL/GenBank/DDBJ whole genome shotgun (WGS) entry which is preliminary data.</text>
</comment>
<dbReference type="RefSeq" id="WP_191830247.1">
    <property type="nucleotide sequence ID" value="NZ_JACYHB010000018.1"/>
</dbReference>
<evidence type="ECO:0000256" key="3">
    <source>
        <dbReference type="ARBA" id="ARBA00022634"/>
    </source>
</evidence>
<dbReference type="SUPFAM" id="SSF57716">
    <property type="entry name" value="Glucocorticoid receptor-like (DNA-binding domain)"/>
    <property type="match status" value="1"/>
</dbReference>
<evidence type="ECO:0000313" key="14">
    <source>
        <dbReference type="Proteomes" id="UP000610846"/>
    </source>
</evidence>
<dbReference type="EMBL" id="JACYHB010000018">
    <property type="protein sequence ID" value="MBD8080676.1"/>
    <property type="molecule type" value="Genomic_DNA"/>
</dbReference>
<evidence type="ECO:0000256" key="9">
    <source>
        <dbReference type="PIRSR" id="PIRSR035805-1"/>
    </source>
</evidence>
<name>A0A927J2E2_9MICO</name>
<comment type="subunit">
    <text evidence="8">Homotetramer.</text>
</comment>
<accession>A0A927J2E2</accession>
<keyword evidence="8" id="KW-0963">Cytoplasm</keyword>
<feature type="binding site" evidence="10">
    <location>
        <position position="196"/>
    </location>
    <ligand>
        <name>substrate</name>
    </ligand>
</feature>
<evidence type="ECO:0000256" key="8">
    <source>
        <dbReference type="HAMAP-Rule" id="MF_00124"/>
    </source>
</evidence>
<feature type="binding site" evidence="8">
    <location>
        <begin position="92"/>
        <end position="95"/>
    </location>
    <ligand>
        <name>ATP</name>
        <dbReference type="ChEBI" id="CHEBI:30616"/>
    </ligand>
</feature>
<dbReference type="AlphaFoldDB" id="A0A927J2E2"/>
<dbReference type="Proteomes" id="UP000610846">
    <property type="component" value="Unassembled WGS sequence"/>
</dbReference>
<keyword evidence="14" id="KW-1185">Reference proteome</keyword>
<evidence type="ECO:0000256" key="1">
    <source>
        <dbReference type="ARBA" id="ARBA00007587"/>
    </source>
</evidence>
<comment type="subcellular location">
    <subcellularLocation>
        <location evidence="8">Cytoplasm</location>
    </subcellularLocation>
</comment>
<keyword evidence="8" id="KW-0862">Zinc</keyword>
<gene>
    <name evidence="8" type="primary">tdk</name>
    <name evidence="13" type="ORF">IF651_16665</name>
</gene>
<dbReference type="GO" id="GO:0005524">
    <property type="term" value="F:ATP binding"/>
    <property type="evidence" value="ECO:0007669"/>
    <property type="project" value="UniProtKB-UniRule"/>
</dbReference>
<evidence type="ECO:0000256" key="10">
    <source>
        <dbReference type="PIRSR" id="PIRSR035805-2"/>
    </source>
</evidence>
<evidence type="ECO:0000313" key="13">
    <source>
        <dbReference type="EMBL" id="MBD8080676.1"/>
    </source>
</evidence>
<keyword evidence="8" id="KW-0479">Metal-binding</keyword>
<proteinExistence type="inferred from homology"/>
<dbReference type="SUPFAM" id="SSF52540">
    <property type="entry name" value="P-loop containing nucleoside triphosphate hydrolases"/>
    <property type="match status" value="1"/>
</dbReference>
<feature type="binding site" evidence="8">
    <location>
        <begin position="12"/>
        <end position="19"/>
    </location>
    <ligand>
        <name>ATP</name>
        <dbReference type="ChEBI" id="CHEBI:30616"/>
    </ligand>
</feature>
<dbReference type="PANTHER" id="PTHR11441">
    <property type="entry name" value="THYMIDINE KINASE"/>
    <property type="match status" value="1"/>
</dbReference>
<keyword evidence="6 8" id="KW-0418">Kinase</keyword>
<protein>
    <recommendedName>
        <fullName evidence="2 8">Thymidine kinase</fullName>
        <ecNumber evidence="2 8">2.7.1.21</ecNumber>
    </recommendedName>
</protein>
<evidence type="ECO:0000256" key="2">
    <source>
        <dbReference type="ARBA" id="ARBA00012118"/>
    </source>
</evidence>
<organism evidence="13 14">
    <name type="scientific">Cellulosimicrobium arenosum</name>
    <dbReference type="NCBI Taxonomy" id="2708133"/>
    <lineage>
        <taxon>Bacteria</taxon>
        <taxon>Bacillati</taxon>
        <taxon>Actinomycetota</taxon>
        <taxon>Actinomycetes</taxon>
        <taxon>Micrococcales</taxon>
        <taxon>Promicromonosporaceae</taxon>
        <taxon>Cellulosimicrobium</taxon>
    </lineage>
</organism>
<feature type="binding site" evidence="8">
    <location>
        <position position="149"/>
    </location>
    <ligand>
        <name>Zn(2+)</name>
        <dbReference type="ChEBI" id="CHEBI:29105"/>
    </ligand>
</feature>
<dbReference type="PANTHER" id="PTHR11441:SF0">
    <property type="entry name" value="THYMIDINE KINASE, CYTOSOLIC"/>
    <property type="match status" value="1"/>
</dbReference>
<evidence type="ECO:0000256" key="4">
    <source>
        <dbReference type="ARBA" id="ARBA00022679"/>
    </source>
</evidence>
<dbReference type="GO" id="GO:0008270">
    <property type="term" value="F:zinc ion binding"/>
    <property type="evidence" value="ECO:0007669"/>
    <property type="project" value="UniProtKB-UniRule"/>
</dbReference>
<feature type="binding site" evidence="8">
    <location>
        <position position="152"/>
    </location>
    <ligand>
        <name>Zn(2+)</name>
        <dbReference type="ChEBI" id="CHEBI:29105"/>
    </ligand>
</feature>
<evidence type="ECO:0000256" key="5">
    <source>
        <dbReference type="ARBA" id="ARBA00022741"/>
    </source>
</evidence>
<reference evidence="13" key="2">
    <citation type="submission" date="2020-09" db="EMBL/GenBank/DDBJ databases">
        <authorList>
            <person name="Yu Y."/>
        </authorList>
    </citation>
    <scope>NUCLEOTIDE SEQUENCE</scope>
    <source>
        <strain evidence="13">KCTC 49039</strain>
    </source>
</reference>
<dbReference type="EC" id="2.7.1.21" evidence="2 8"/>
<dbReference type="HAMAP" id="MF_00124">
    <property type="entry name" value="Thymidine_kinase"/>
    <property type="match status" value="1"/>
</dbReference>
<dbReference type="Gene3D" id="3.40.50.300">
    <property type="entry name" value="P-loop containing nucleotide triphosphate hydrolases"/>
    <property type="match status" value="1"/>
</dbReference>
<feature type="active site" description="Proton acceptor" evidence="8 9">
    <location>
        <position position="93"/>
    </location>
</feature>
<dbReference type="InterPro" id="IPR020633">
    <property type="entry name" value="Thymidine_kinase_CS"/>
</dbReference>
<keyword evidence="4 8" id="KW-0808">Transferase</keyword>
<sequence length="224" mass="23308">MTARGRLEVVAGPMFAGKTEELLRRVRAARTDGRRVEVVTHVLDTRRGTGQVSTHTGAAVPARTVRDAADLAGAVTRAVGDGRPPVELLAVDEAHFFGDALVDVVQRIADVGVVVVVAGLSVTFDARPFPPLPELASLAERVDHLTAACAVCGADAAFHVRLVPDGLPDAVVDDPPLAPGDALAPVAAHVGGAESYEARCREHLPTAPWRTQPWGGSSTSGTNV</sequence>
<evidence type="ECO:0000256" key="6">
    <source>
        <dbReference type="ARBA" id="ARBA00022777"/>
    </source>
</evidence>
<dbReference type="PIRSF" id="PIRSF035805">
    <property type="entry name" value="TK_cell"/>
    <property type="match status" value="1"/>
</dbReference>
<dbReference type="GO" id="GO:0046104">
    <property type="term" value="P:thymidine metabolic process"/>
    <property type="evidence" value="ECO:0007669"/>
    <property type="project" value="TreeGrafter"/>
</dbReference>
<keyword evidence="3 8" id="KW-0237">DNA synthesis</keyword>
<evidence type="ECO:0000256" key="12">
    <source>
        <dbReference type="RuleBase" id="RU004165"/>
    </source>
</evidence>
<feature type="binding site" evidence="8">
    <location>
        <position position="203"/>
    </location>
    <ligand>
        <name>Zn(2+)</name>
        <dbReference type="ChEBI" id="CHEBI:29105"/>
    </ligand>
</feature>
<dbReference type="InterPro" id="IPR027417">
    <property type="entry name" value="P-loop_NTPase"/>
</dbReference>
<dbReference type="GO" id="GO:0004797">
    <property type="term" value="F:thymidine kinase activity"/>
    <property type="evidence" value="ECO:0007669"/>
    <property type="project" value="UniProtKB-UniRule"/>
</dbReference>
<dbReference type="Pfam" id="PF00265">
    <property type="entry name" value="TK"/>
    <property type="match status" value="1"/>
</dbReference>
<evidence type="ECO:0000256" key="11">
    <source>
        <dbReference type="RuleBase" id="RU000544"/>
    </source>
</evidence>
<keyword evidence="5 8" id="KW-0547">Nucleotide-binding</keyword>
<dbReference type="PROSITE" id="PS00603">
    <property type="entry name" value="TK_CELLULAR_TYPE"/>
    <property type="match status" value="1"/>
</dbReference>
<reference evidence="13" key="1">
    <citation type="journal article" date="2018" name="Curr. Microbiol.">
        <title>Cellulosimicrobium arenosum sp. nov., Isolated from Marine Sediment Sand.</title>
        <authorList>
            <person name="Oh M."/>
            <person name="Kim J.H."/>
            <person name="Yoon J.H."/>
            <person name="Schumann P."/>
            <person name="Kim W."/>
        </authorList>
    </citation>
    <scope>NUCLEOTIDE SEQUENCE</scope>
    <source>
        <strain evidence="13">KCTC 49039</strain>
    </source>
</reference>
<feature type="binding site" evidence="8">
    <location>
        <position position="200"/>
    </location>
    <ligand>
        <name>Zn(2+)</name>
        <dbReference type="ChEBI" id="CHEBI:29105"/>
    </ligand>
</feature>
<comment type="similarity">
    <text evidence="1 8 12">Belongs to the thymidine kinase family.</text>
</comment>
<dbReference type="GO" id="GO:0005829">
    <property type="term" value="C:cytosol"/>
    <property type="evidence" value="ECO:0007669"/>
    <property type="project" value="TreeGrafter"/>
</dbReference>